<name>A0A543BLW2_9MICO</name>
<dbReference type="Proteomes" id="UP000317209">
    <property type="component" value="Unassembled WGS sequence"/>
</dbReference>
<proteinExistence type="predicted"/>
<protein>
    <submittedName>
        <fullName evidence="2">Uncharacterized protein</fullName>
    </submittedName>
</protein>
<evidence type="ECO:0000313" key="2">
    <source>
        <dbReference type="EMBL" id="TQL85819.1"/>
    </source>
</evidence>
<comment type="caution">
    <text evidence="2">The sequence shown here is derived from an EMBL/GenBank/DDBJ whole genome shotgun (WGS) entry which is preliminary data.</text>
</comment>
<evidence type="ECO:0000313" key="3">
    <source>
        <dbReference type="Proteomes" id="UP000317209"/>
    </source>
</evidence>
<sequence length="62" mass="6527">MSNPIPPIVPIPDDDATDGVPTREVDGETVLDPDADDAQVTSVEADRIASSADADPYDDDDE</sequence>
<dbReference type="OrthoDB" id="5083621at2"/>
<feature type="compositionally biased region" description="Acidic residues" evidence="1">
    <location>
        <begin position="27"/>
        <end position="37"/>
    </location>
</feature>
<organism evidence="2 3">
    <name type="scientific">Microbacterium saperdae</name>
    <dbReference type="NCBI Taxonomy" id="69368"/>
    <lineage>
        <taxon>Bacteria</taxon>
        <taxon>Bacillati</taxon>
        <taxon>Actinomycetota</taxon>
        <taxon>Actinomycetes</taxon>
        <taxon>Micrococcales</taxon>
        <taxon>Microbacteriaceae</taxon>
        <taxon>Microbacterium</taxon>
    </lineage>
</organism>
<keyword evidence="3" id="KW-1185">Reference proteome</keyword>
<evidence type="ECO:0000256" key="1">
    <source>
        <dbReference type="SAM" id="MobiDB-lite"/>
    </source>
</evidence>
<gene>
    <name evidence="2" type="ORF">FB560_1452</name>
</gene>
<feature type="region of interest" description="Disordered" evidence="1">
    <location>
        <begin position="1"/>
        <end position="62"/>
    </location>
</feature>
<reference evidence="2 3" key="1">
    <citation type="submission" date="2019-06" db="EMBL/GenBank/DDBJ databases">
        <title>Sequencing the genomes of 1000 actinobacteria strains.</title>
        <authorList>
            <person name="Klenk H.-P."/>
        </authorList>
    </citation>
    <scope>NUCLEOTIDE SEQUENCE [LARGE SCALE GENOMIC DNA]</scope>
    <source>
        <strain evidence="2 3">DSM 20169</strain>
    </source>
</reference>
<dbReference type="RefSeq" id="WP_141871736.1">
    <property type="nucleotide sequence ID" value="NZ_VFOX01000001.1"/>
</dbReference>
<feature type="compositionally biased region" description="Pro residues" evidence="1">
    <location>
        <begin position="1"/>
        <end position="10"/>
    </location>
</feature>
<dbReference type="AlphaFoldDB" id="A0A543BLW2"/>
<accession>A0A543BLW2</accession>
<dbReference type="EMBL" id="VFOX01000001">
    <property type="protein sequence ID" value="TQL85819.1"/>
    <property type="molecule type" value="Genomic_DNA"/>
</dbReference>